<dbReference type="EMBL" id="MNCJ02000326">
    <property type="protein sequence ID" value="KAF5780127.1"/>
    <property type="molecule type" value="Genomic_DNA"/>
</dbReference>
<organism evidence="7 8">
    <name type="scientific">Helianthus annuus</name>
    <name type="common">Common sunflower</name>
    <dbReference type="NCBI Taxonomy" id="4232"/>
    <lineage>
        <taxon>Eukaryota</taxon>
        <taxon>Viridiplantae</taxon>
        <taxon>Streptophyta</taxon>
        <taxon>Embryophyta</taxon>
        <taxon>Tracheophyta</taxon>
        <taxon>Spermatophyta</taxon>
        <taxon>Magnoliopsida</taxon>
        <taxon>eudicotyledons</taxon>
        <taxon>Gunneridae</taxon>
        <taxon>Pentapetalae</taxon>
        <taxon>asterids</taxon>
        <taxon>campanulids</taxon>
        <taxon>Asterales</taxon>
        <taxon>Asteraceae</taxon>
        <taxon>Asteroideae</taxon>
        <taxon>Heliantheae alliance</taxon>
        <taxon>Heliantheae</taxon>
        <taxon>Helianthus</taxon>
    </lineage>
</organism>
<dbReference type="GO" id="GO:0006508">
    <property type="term" value="P:proteolysis"/>
    <property type="evidence" value="ECO:0007669"/>
    <property type="project" value="UniProtKB-KW"/>
</dbReference>
<dbReference type="GO" id="GO:0003964">
    <property type="term" value="F:RNA-directed DNA polymerase activity"/>
    <property type="evidence" value="ECO:0007669"/>
    <property type="project" value="UniProtKB-KW"/>
</dbReference>
<comment type="caution">
    <text evidence="7">The sequence shown here is derived from an EMBL/GenBank/DDBJ whole genome shotgun (WGS) entry which is preliminary data.</text>
</comment>
<dbReference type="InterPro" id="IPR039537">
    <property type="entry name" value="Retrotran_Ty1/copia-like"/>
</dbReference>
<dbReference type="Pfam" id="PF22936">
    <property type="entry name" value="Pol_BBD"/>
    <property type="match status" value="1"/>
</dbReference>
<dbReference type="GO" id="GO:0003676">
    <property type="term" value="F:nucleic acid binding"/>
    <property type="evidence" value="ECO:0007669"/>
    <property type="project" value="InterPro"/>
</dbReference>
<dbReference type="InterPro" id="IPR043502">
    <property type="entry name" value="DNA/RNA_pol_sf"/>
</dbReference>
<name>A0A9K3MY67_HELAN</name>
<evidence type="ECO:0000313" key="8">
    <source>
        <dbReference type="Proteomes" id="UP000215914"/>
    </source>
</evidence>
<dbReference type="Pfam" id="PF07727">
    <property type="entry name" value="RVT_2"/>
    <property type="match status" value="1"/>
</dbReference>
<feature type="compositionally biased region" description="Pro residues" evidence="5">
    <location>
        <begin position="687"/>
        <end position="704"/>
    </location>
</feature>
<accession>A0A9K3MY67</accession>
<dbReference type="Proteomes" id="UP000215914">
    <property type="component" value="Unassembled WGS sequence"/>
</dbReference>
<evidence type="ECO:0000256" key="5">
    <source>
        <dbReference type="SAM" id="MobiDB-lite"/>
    </source>
</evidence>
<dbReference type="SUPFAM" id="SSF53098">
    <property type="entry name" value="Ribonuclease H-like"/>
    <property type="match status" value="1"/>
</dbReference>
<sequence>MNSEATEVWHKSDSYVLAFLTANISSPLLHLTGDMQFASDLWNQIENFFYQDEKSNLNTNKGWNFGINGVDGENFGSRVSPVPSLYNESSQVVLPSRKFSQTSVLISNCDDECIESRVSGQCRDDGDDGSVVSQSVLHSHKFSPDISPGAVGLLCMSHSAQVDILESSPNNVIHSFVSQTNSSTGLPDTTDFGPVHFSTWDSHTSSSHFGLMADFLGSCERVDSWIPDSGATAHMSADSSIVFDASPYTGSERVVVGNGMALTISRIGTALLHLSDRTLTLRHVLVVPGLAKNLLSITQLVIEHPIVVVFSYLGLSIQTLYGHLLHHTRGSPHQLYSLAAFTSVSRETWHSRLGHPSDDVLSRCSFLHLTNKTTHTYCTACSVSKSTRLPFTSVVSHSTSPLHIIHCDIWGASPVMSRDGYRYFITFIDDFSRFTWMYPLTYLSQAVDCFRHFKLLVENFFSCTIKHLQCDGAPELIRGSMARFLSDSGIAYRISCPYNPQQNGVAERKNRHLSEVARALLFHARLPKKFWYDAYATAAFLINRLPSTVLHHSSPYEVLFGSRPDYSLLRTFGCLCYPFLGDTRADKLSPKSTPCIFVGYASSHLGYLCYDPYTSRTYTSRHVRFHESIFDIPGSSITPTASSDSIPFSIPPPSLSTSVSSLSSSSSPIIPSSSSHVIPSPDITSPSFPPSPHPPPPSPPPPTLVPTHPMVTGSRDHTRQPRQFRDHILFHVSTTPTTEPSTFRHAQQYSVWWDAMHAEIDALHANQTWRLVQAPTDANIVGCKWVYRIKHNPDGSVSRYKARLVAKGFHQTEGIDYTETFSPVVKPTTIRLVLSVAFSRGWSIRQVDVNNAFLHGDLSETVYMTQPPGFVDSSRPHYVCRPQKALYGLKQAPRAWFSKLSTALLTDGFTQCLSDVSLFVYSRDSILCYVLIYVDDIIITGSSSDFVTSLIGRLHSQFALKDLGQLSYFLGIQATFSEDVLHLSQQRYLLDL</sequence>
<dbReference type="EC" id="2.7.7.49" evidence="7"/>
<reference evidence="7" key="1">
    <citation type="journal article" date="2017" name="Nature">
        <title>The sunflower genome provides insights into oil metabolism, flowering and Asterid evolution.</title>
        <authorList>
            <person name="Badouin H."/>
            <person name="Gouzy J."/>
            <person name="Grassa C.J."/>
            <person name="Murat F."/>
            <person name="Staton S.E."/>
            <person name="Cottret L."/>
            <person name="Lelandais-Briere C."/>
            <person name="Owens G.L."/>
            <person name="Carrere S."/>
            <person name="Mayjonade B."/>
            <person name="Legrand L."/>
            <person name="Gill N."/>
            <person name="Kane N.C."/>
            <person name="Bowers J.E."/>
            <person name="Hubner S."/>
            <person name="Bellec A."/>
            <person name="Berard A."/>
            <person name="Berges H."/>
            <person name="Blanchet N."/>
            <person name="Boniface M.C."/>
            <person name="Brunel D."/>
            <person name="Catrice O."/>
            <person name="Chaidir N."/>
            <person name="Claudel C."/>
            <person name="Donnadieu C."/>
            <person name="Faraut T."/>
            <person name="Fievet G."/>
            <person name="Helmstetter N."/>
            <person name="King M."/>
            <person name="Knapp S.J."/>
            <person name="Lai Z."/>
            <person name="Le Paslier M.C."/>
            <person name="Lippi Y."/>
            <person name="Lorenzon L."/>
            <person name="Mandel J.R."/>
            <person name="Marage G."/>
            <person name="Marchand G."/>
            <person name="Marquand E."/>
            <person name="Bret-Mestries E."/>
            <person name="Morien E."/>
            <person name="Nambeesan S."/>
            <person name="Nguyen T."/>
            <person name="Pegot-Espagnet P."/>
            <person name="Pouilly N."/>
            <person name="Raftis F."/>
            <person name="Sallet E."/>
            <person name="Schiex T."/>
            <person name="Thomas J."/>
            <person name="Vandecasteele C."/>
            <person name="Vares D."/>
            <person name="Vear F."/>
            <person name="Vautrin S."/>
            <person name="Crespi M."/>
            <person name="Mangin B."/>
            <person name="Burke J.M."/>
            <person name="Salse J."/>
            <person name="Munos S."/>
            <person name="Vincourt P."/>
            <person name="Rieseberg L.H."/>
            <person name="Langlade N.B."/>
        </authorList>
    </citation>
    <scope>NUCLEOTIDE SEQUENCE</scope>
    <source>
        <tissue evidence="7">Leaves</tissue>
    </source>
</reference>
<dbReference type="GO" id="GO:0004190">
    <property type="term" value="F:aspartic-type endopeptidase activity"/>
    <property type="evidence" value="ECO:0007669"/>
    <property type="project" value="UniProtKB-KW"/>
</dbReference>
<dbReference type="Gene3D" id="3.30.420.10">
    <property type="entry name" value="Ribonuclease H-like superfamily/Ribonuclease H"/>
    <property type="match status" value="1"/>
</dbReference>
<evidence type="ECO:0000256" key="3">
    <source>
        <dbReference type="ARBA" id="ARBA00022750"/>
    </source>
</evidence>
<reference evidence="7" key="2">
    <citation type="submission" date="2020-06" db="EMBL/GenBank/DDBJ databases">
        <title>Helianthus annuus Genome sequencing and assembly Release 2.</title>
        <authorList>
            <person name="Gouzy J."/>
            <person name="Langlade N."/>
            <person name="Munos S."/>
        </authorList>
    </citation>
    <scope>NUCLEOTIDE SEQUENCE</scope>
    <source>
        <tissue evidence="7">Leaves</tissue>
    </source>
</reference>
<dbReference type="Pfam" id="PF00665">
    <property type="entry name" value="rve"/>
    <property type="match status" value="1"/>
</dbReference>
<dbReference type="InterPro" id="IPR057670">
    <property type="entry name" value="SH3_retrovirus"/>
</dbReference>
<proteinExistence type="predicted"/>
<keyword evidence="7" id="KW-0695">RNA-directed DNA polymerase</keyword>
<dbReference type="PANTHER" id="PTHR42648">
    <property type="entry name" value="TRANSPOSASE, PUTATIVE-RELATED"/>
    <property type="match status" value="1"/>
</dbReference>
<keyword evidence="3" id="KW-0064">Aspartyl protease</keyword>
<feature type="compositionally biased region" description="Low complexity" evidence="5">
    <location>
        <begin position="670"/>
        <end position="681"/>
    </location>
</feature>
<evidence type="ECO:0000313" key="7">
    <source>
        <dbReference type="EMBL" id="KAF5780127.1"/>
    </source>
</evidence>
<keyword evidence="1" id="KW-0645">Protease</keyword>
<evidence type="ECO:0000256" key="2">
    <source>
        <dbReference type="ARBA" id="ARBA00022723"/>
    </source>
</evidence>
<keyword evidence="8" id="KW-1185">Reference proteome</keyword>
<dbReference type="GO" id="GO:0015074">
    <property type="term" value="P:DNA integration"/>
    <property type="evidence" value="ECO:0007669"/>
    <property type="project" value="InterPro"/>
</dbReference>
<keyword evidence="4" id="KW-0378">Hydrolase</keyword>
<dbReference type="PANTHER" id="PTHR42648:SF26">
    <property type="entry name" value="INTEGRASE CATALYTIC DOMAIN-CONTAINING PROTEIN"/>
    <property type="match status" value="1"/>
</dbReference>
<dbReference type="InterPro" id="IPR001584">
    <property type="entry name" value="Integrase_cat-core"/>
</dbReference>
<evidence type="ECO:0000256" key="4">
    <source>
        <dbReference type="ARBA" id="ARBA00022801"/>
    </source>
</evidence>
<gene>
    <name evidence="7" type="ORF">HanXRQr2_Chr11g0468461</name>
</gene>
<dbReference type="InterPro" id="IPR036397">
    <property type="entry name" value="RNaseH_sf"/>
</dbReference>
<keyword evidence="7" id="KW-0548">Nucleotidyltransferase</keyword>
<feature type="domain" description="Integrase catalytic" evidence="6">
    <location>
        <begin position="397"/>
        <end position="563"/>
    </location>
</feature>
<dbReference type="PROSITE" id="PS50994">
    <property type="entry name" value="INTEGRASE"/>
    <property type="match status" value="1"/>
</dbReference>
<protein>
    <submittedName>
        <fullName evidence="7">RNA-directed DNA polymerase</fullName>
        <ecNumber evidence="7">2.7.7.49</ecNumber>
    </submittedName>
</protein>
<dbReference type="InterPro" id="IPR013103">
    <property type="entry name" value="RVT_2"/>
</dbReference>
<keyword evidence="7" id="KW-0808">Transferase</keyword>
<keyword evidence="2" id="KW-0479">Metal-binding</keyword>
<dbReference type="InterPro" id="IPR012337">
    <property type="entry name" value="RNaseH-like_sf"/>
</dbReference>
<evidence type="ECO:0000256" key="1">
    <source>
        <dbReference type="ARBA" id="ARBA00022670"/>
    </source>
</evidence>
<dbReference type="InterPro" id="IPR054722">
    <property type="entry name" value="PolX-like_BBD"/>
</dbReference>
<dbReference type="SUPFAM" id="SSF56672">
    <property type="entry name" value="DNA/RNA polymerases"/>
    <property type="match status" value="1"/>
</dbReference>
<evidence type="ECO:0000259" key="6">
    <source>
        <dbReference type="PROSITE" id="PS50994"/>
    </source>
</evidence>
<dbReference type="GO" id="GO:0046872">
    <property type="term" value="F:metal ion binding"/>
    <property type="evidence" value="ECO:0007669"/>
    <property type="project" value="UniProtKB-KW"/>
</dbReference>
<dbReference type="Pfam" id="PF25597">
    <property type="entry name" value="SH3_retrovirus"/>
    <property type="match status" value="1"/>
</dbReference>
<dbReference type="AlphaFoldDB" id="A0A9K3MY67"/>
<dbReference type="Gramene" id="mRNA:HanXRQr2_Chr11g0468461">
    <property type="protein sequence ID" value="CDS:HanXRQr2_Chr11g0468461.1"/>
    <property type="gene ID" value="HanXRQr2_Chr11g0468461"/>
</dbReference>
<feature type="region of interest" description="Disordered" evidence="5">
    <location>
        <begin position="670"/>
        <end position="718"/>
    </location>
</feature>